<dbReference type="EMBL" id="VKAD01000001">
    <property type="protein sequence ID" value="TXR53675.1"/>
    <property type="molecule type" value="Genomic_DNA"/>
</dbReference>
<dbReference type="Proteomes" id="UP000321764">
    <property type="component" value="Unassembled WGS sequence"/>
</dbReference>
<proteinExistence type="predicted"/>
<evidence type="ECO:0000313" key="3">
    <source>
        <dbReference type="Proteomes" id="UP000321764"/>
    </source>
</evidence>
<organism evidence="2 3">
    <name type="scientific">Reinekea thalattae</name>
    <dbReference type="NCBI Taxonomy" id="2593301"/>
    <lineage>
        <taxon>Bacteria</taxon>
        <taxon>Pseudomonadati</taxon>
        <taxon>Pseudomonadota</taxon>
        <taxon>Gammaproteobacteria</taxon>
        <taxon>Oceanospirillales</taxon>
        <taxon>Saccharospirillaceae</taxon>
        <taxon>Reinekea</taxon>
    </lineage>
</organism>
<keyword evidence="1" id="KW-0472">Membrane</keyword>
<accession>A0A5C8Z6E6</accession>
<keyword evidence="3" id="KW-1185">Reference proteome</keyword>
<evidence type="ECO:0000313" key="2">
    <source>
        <dbReference type="EMBL" id="TXR53675.1"/>
    </source>
</evidence>
<dbReference type="InterPro" id="IPR010865">
    <property type="entry name" value="DUF1499"/>
</dbReference>
<reference evidence="2 3" key="1">
    <citation type="submission" date="2019-07" db="EMBL/GenBank/DDBJ databases">
        <title>Reinekea sp. strain SSH23 genome sequencing and assembly.</title>
        <authorList>
            <person name="Kim I."/>
        </authorList>
    </citation>
    <scope>NUCLEOTIDE SEQUENCE [LARGE SCALE GENOMIC DNA]</scope>
    <source>
        <strain evidence="2 3">SSH23</strain>
    </source>
</reference>
<dbReference type="AlphaFoldDB" id="A0A5C8Z6E6"/>
<dbReference type="Pfam" id="PF07386">
    <property type="entry name" value="DUF1499"/>
    <property type="match status" value="1"/>
</dbReference>
<comment type="caution">
    <text evidence="2">The sequence shown here is derived from an EMBL/GenBank/DDBJ whole genome shotgun (WGS) entry which is preliminary data.</text>
</comment>
<protein>
    <submittedName>
        <fullName evidence="2">DUF1499 domain-containing protein</fullName>
    </submittedName>
</protein>
<gene>
    <name evidence="2" type="ORF">FME95_03700</name>
</gene>
<feature type="transmembrane region" description="Helical" evidence="1">
    <location>
        <begin position="12"/>
        <end position="31"/>
    </location>
</feature>
<feature type="transmembrane region" description="Helical" evidence="1">
    <location>
        <begin position="76"/>
        <end position="95"/>
    </location>
</feature>
<sequence length="246" mass="26307">MMSKKTSRLGTAMIVGALLAVLAIGLMMFGARLGFWQPIVGFGLIRNYMNPIGYAVAGLAAIGLVYQLVLRNNAGAVKAGVALFIGVLILAPTIYGKFQTPVRYPPIHDISTDTVNPPEFLVLDDSRSGASNTLVYGGTEVAEHQAKAYPDIAPIESNLSASEAFAEALNIGKKMGWEIVAQDQSSLRFEATARTPIYQFADDIVVVVTPTEGASRIDIRSVSRVGRSDRGVNAARIREFTAAFNG</sequence>
<dbReference type="OrthoDB" id="1523552at2"/>
<evidence type="ECO:0000256" key="1">
    <source>
        <dbReference type="SAM" id="Phobius"/>
    </source>
</evidence>
<feature type="transmembrane region" description="Helical" evidence="1">
    <location>
        <begin position="51"/>
        <end position="69"/>
    </location>
</feature>
<keyword evidence="1" id="KW-1133">Transmembrane helix</keyword>
<name>A0A5C8Z6E6_9GAMM</name>
<keyword evidence="1" id="KW-0812">Transmembrane</keyword>